<evidence type="ECO:0000313" key="1">
    <source>
        <dbReference type="EMBL" id="GAA0463765.1"/>
    </source>
</evidence>
<name>A0ABN0ZZD2_9SPHN</name>
<evidence type="ECO:0000313" key="2">
    <source>
        <dbReference type="Proteomes" id="UP001500713"/>
    </source>
</evidence>
<dbReference type="Pfam" id="PF02620">
    <property type="entry name" value="YceD"/>
    <property type="match status" value="1"/>
</dbReference>
<dbReference type="InterPro" id="IPR003772">
    <property type="entry name" value="YceD"/>
</dbReference>
<proteinExistence type="predicted"/>
<protein>
    <submittedName>
        <fullName evidence="1">DUF177 domain-containing protein</fullName>
    </submittedName>
</protein>
<keyword evidence="2" id="KW-1185">Reference proteome</keyword>
<organism evidence="1 2">
    <name type="scientific">Parasphingorhabdus litoris</name>
    <dbReference type="NCBI Taxonomy" id="394733"/>
    <lineage>
        <taxon>Bacteria</taxon>
        <taxon>Pseudomonadati</taxon>
        <taxon>Pseudomonadota</taxon>
        <taxon>Alphaproteobacteria</taxon>
        <taxon>Sphingomonadales</taxon>
        <taxon>Sphingomonadaceae</taxon>
        <taxon>Parasphingorhabdus</taxon>
    </lineage>
</organism>
<sequence>MKESSSPAPELSLIIKHSDIGGAPVTGQITADETQREALAVRFDLPSIESITADYRLEAKTDEIIFTGVILSDLHQACAISGQPFDVHVEEEFNIIFVEKTDSPTGEEEIELASEDCDVIEYQAAQIDLGEAIAQTLYLALDPYPRGPDADIMAEKNGLKSEEEAGPFGALAALKDKLG</sequence>
<gene>
    <name evidence="1" type="ORF">GCM10009096_00300</name>
</gene>
<dbReference type="EMBL" id="BAAAEM010000002">
    <property type="protein sequence ID" value="GAA0463765.1"/>
    <property type="molecule type" value="Genomic_DNA"/>
</dbReference>
<dbReference type="RefSeq" id="WP_229954406.1">
    <property type="nucleotide sequence ID" value="NZ_BAAAEM010000002.1"/>
</dbReference>
<dbReference type="Proteomes" id="UP001500713">
    <property type="component" value="Unassembled WGS sequence"/>
</dbReference>
<reference evidence="1 2" key="1">
    <citation type="journal article" date="2019" name="Int. J. Syst. Evol. Microbiol.">
        <title>The Global Catalogue of Microorganisms (GCM) 10K type strain sequencing project: providing services to taxonomists for standard genome sequencing and annotation.</title>
        <authorList>
            <consortium name="The Broad Institute Genomics Platform"/>
            <consortium name="The Broad Institute Genome Sequencing Center for Infectious Disease"/>
            <person name="Wu L."/>
            <person name="Ma J."/>
        </authorList>
    </citation>
    <scope>NUCLEOTIDE SEQUENCE [LARGE SCALE GENOMIC DNA]</scope>
    <source>
        <strain evidence="1 2">JCM 14162</strain>
    </source>
</reference>
<accession>A0ABN0ZZD2</accession>
<comment type="caution">
    <text evidence="1">The sequence shown here is derived from an EMBL/GenBank/DDBJ whole genome shotgun (WGS) entry which is preliminary data.</text>
</comment>